<dbReference type="EMBL" id="BSTX01000002">
    <property type="protein sequence ID" value="GLZ77815.1"/>
    <property type="molecule type" value="Genomic_DNA"/>
</dbReference>
<keyword evidence="2" id="KW-1185">Reference proteome</keyword>
<name>A0A9W6SIQ5_9ACTN</name>
<sequence length="163" mass="17867">MSDEKAFAADLQYLWRAGTVSLPLVADAYAGATGTLWEVGREGQDAITSRMSDTSVPGGTPEQSHFAISRRVADAKTLQRVYQPFEDVRRVLHQAIAGTAQNLYDAAAILRGLTEHYKATDANAARELDAYIVEQISDPDFTYPAWPQVPISGPDKPYPPKDQ</sequence>
<comment type="caution">
    <text evidence="1">The sequence shown here is derived from an EMBL/GenBank/DDBJ whole genome shotgun (WGS) entry which is preliminary data.</text>
</comment>
<dbReference type="Proteomes" id="UP001165079">
    <property type="component" value="Unassembled WGS sequence"/>
</dbReference>
<accession>A0A9W6SIQ5</accession>
<evidence type="ECO:0000313" key="2">
    <source>
        <dbReference type="Proteomes" id="UP001165079"/>
    </source>
</evidence>
<dbReference type="AlphaFoldDB" id="A0A9W6SIQ5"/>
<reference evidence="1" key="1">
    <citation type="submission" date="2023-03" db="EMBL/GenBank/DDBJ databases">
        <title>Actinorhabdospora filicis NBRC 111898.</title>
        <authorList>
            <person name="Ichikawa N."/>
            <person name="Sato H."/>
            <person name="Tonouchi N."/>
        </authorList>
    </citation>
    <scope>NUCLEOTIDE SEQUENCE</scope>
    <source>
        <strain evidence="1">NBRC 111898</strain>
    </source>
</reference>
<gene>
    <name evidence="1" type="ORF">Afil01_26220</name>
</gene>
<evidence type="ECO:0000313" key="1">
    <source>
        <dbReference type="EMBL" id="GLZ77815.1"/>
    </source>
</evidence>
<proteinExistence type="predicted"/>
<dbReference type="RefSeq" id="WP_285662996.1">
    <property type="nucleotide sequence ID" value="NZ_BSTX01000002.1"/>
</dbReference>
<protein>
    <submittedName>
        <fullName evidence="1">Uncharacterized protein</fullName>
    </submittedName>
</protein>
<organism evidence="1 2">
    <name type="scientific">Actinorhabdospora filicis</name>
    <dbReference type="NCBI Taxonomy" id="1785913"/>
    <lineage>
        <taxon>Bacteria</taxon>
        <taxon>Bacillati</taxon>
        <taxon>Actinomycetota</taxon>
        <taxon>Actinomycetes</taxon>
        <taxon>Micromonosporales</taxon>
        <taxon>Micromonosporaceae</taxon>
        <taxon>Actinorhabdospora</taxon>
    </lineage>
</organism>